<comment type="caution">
    <text evidence="1">The sequence shown here is derived from an EMBL/GenBank/DDBJ whole genome shotgun (WGS) entry which is preliminary data.</text>
</comment>
<dbReference type="AlphaFoldDB" id="A0A087AGU6"/>
<dbReference type="RefSeq" id="WP_155803912.1">
    <property type="nucleotide sequence ID" value="NZ_JGYU01000002.1"/>
</dbReference>
<keyword evidence="2" id="KW-1185">Reference proteome</keyword>
<evidence type="ECO:0000313" key="2">
    <source>
        <dbReference type="Proteomes" id="UP000028995"/>
    </source>
</evidence>
<reference evidence="1 2" key="1">
    <citation type="submission" date="2014-03" db="EMBL/GenBank/DDBJ databases">
        <title>Genomics of Bifidobacteria.</title>
        <authorList>
            <person name="Ventura M."/>
            <person name="Milani C."/>
            <person name="Lugli G.A."/>
        </authorList>
    </citation>
    <scope>NUCLEOTIDE SEQUENCE [LARGE SCALE GENOMIC DNA]</scope>
    <source>
        <strain evidence="1 2">LMG 10510</strain>
    </source>
</reference>
<proteinExistence type="predicted"/>
<sequence length="56" mass="5755">MDEIVLYVARAPEWIVAVKGAVVTLSGDDSAFSVSGDADDTNGITAEGESLVVDAK</sequence>
<accession>A0A087AGU6</accession>
<organism evidence="1 2">
    <name type="scientific">Bifidobacterium choerinum</name>
    <dbReference type="NCBI Taxonomy" id="35760"/>
    <lineage>
        <taxon>Bacteria</taxon>
        <taxon>Bacillati</taxon>
        <taxon>Actinomycetota</taxon>
        <taxon>Actinomycetes</taxon>
        <taxon>Bifidobacteriales</taxon>
        <taxon>Bifidobacteriaceae</taxon>
        <taxon>Bifidobacterium</taxon>
    </lineage>
</organism>
<name>A0A087AGU6_9BIFI</name>
<dbReference type="OrthoDB" id="9879770at2"/>
<dbReference type="EMBL" id="JGYU01000002">
    <property type="protein sequence ID" value="KFI57996.1"/>
    <property type="molecule type" value="Genomic_DNA"/>
</dbReference>
<dbReference type="Proteomes" id="UP000028995">
    <property type="component" value="Unassembled WGS sequence"/>
</dbReference>
<evidence type="ECO:0000313" key="1">
    <source>
        <dbReference type="EMBL" id="KFI57996.1"/>
    </source>
</evidence>
<gene>
    <name evidence="1" type="ORF">BCHO_0076</name>
</gene>
<protein>
    <submittedName>
        <fullName evidence="1">Uncharacterized protein</fullName>
    </submittedName>
</protein>